<comment type="caution">
    <text evidence="10">The sequence shown here is derived from an EMBL/GenBank/DDBJ whole genome shotgun (WGS) entry which is preliminary data.</text>
</comment>
<evidence type="ECO:0000256" key="2">
    <source>
        <dbReference type="ARBA" id="ARBA00022723"/>
    </source>
</evidence>
<dbReference type="HAMAP" id="MF_01659">
    <property type="entry name" value="MenD"/>
    <property type="match status" value="1"/>
</dbReference>
<evidence type="ECO:0000259" key="7">
    <source>
        <dbReference type="Pfam" id="PF02775"/>
    </source>
</evidence>
<feature type="domain" description="Menaquinone biosynthesis protein MenD middle" evidence="9">
    <location>
        <begin position="227"/>
        <end position="415"/>
    </location>
</feature>
<comment type="pathway">
    <text evidence="6">Quinol/quinone metabolism; menaquinone biosynthesis.</text>
</comment>
<dbReference type="InterPro" id="IPR029061">
    <property type="entry name" value="THDP-binding"/>
</dbReference>
<evidence type="ECO:0000256" key="5">
    <source>
        <dbReference type="ARBA" id="ARBA00023211"/>
    </source>
</evidence>
<dbReference type="InterPro" id="IPR011766">
    <property type="entry name" value="TPP_enzyme_TPP-bd"/>
</dbReference>
<dbReference type="InterPro" id="IPR032264">
    <property type="entry name" value="MenD_middle"/>
</dbReference>
<dbReference type="Pfam" id="PF02776">
    <property type="entry name" value="TPP_enzyme_N"/>
    <property type="match status" value="1"/>
</dbReference>
<dbReference type="UniPathway" id="UPA00079"/>
<dbReference type="Proteomes" id="UP000441333">
    <property type="component" value="Unassembled WGS sequence"/>
</dbReference>
<evidence type="ECO:0000259" key="8">
    <source>
        <dbReference type="Pfam" id="PF02776"/>
    </source>
</evidence>
<gene>
    <name evidence="6 10" type="primary">menD</name>
    <name evidence="10" type="ORF">F6U93_10015</name>
</gene>
<keyword evidence="2 6" id="KW-0479">Metal-binding</keyword>
<name>A0A6N6MBN1_9FLAO</name>
<dbReference type="EC" id="2.2.1.9" evidence="6"/>
<feature type="domain" description="Thiamine pyrophosphate enzyme TPP-binding" evidence="7">
    <location>
        <begin position="427"/>
        <end position="568"/>
    </location>
</feature>
<comment type="subunit">
    <text evidence="6">Homodimer.</text>
</comment>
<dbReference type="PANTHER" id="PTHR42916">
    <property type="entry name" value="2-SUCCINYL-5-ENOLPYRUVYL-6-HYDROXY-3-CYCLOHEXENE-1-CARBOXYLATE SYNTHASE"/>
    <property type="match status" value="1"/>
</dbReference>
<comment type="catalytic activity">
    <reaction evidence="6">
        <text>isochorismate + 2-oxoglutarate + H(+) = 5-enolpyruvoyl-6-hydroxy-2-succinyl-cyclohex-3-ene-1-carboxylate + CO2</text>
        <dbReference type="Rhea" id="RHEA:25593"/>
        <dbReference type="ChEBI" id="CHEBI:15378"/>
        <dbReference type="ChEBI" id="CHEBI:16526"/>
        <dbReference type="ChEBI" id="CHEBI:16810"/>
        <dbReference type="ChEBI" id="CHEBI:29780"/>
        <dbReference type="ChEBI" id="CHEBI:58818"/>
        <dbReference type="EC" id="2.2.1.9"/>
    </reaction>
</comment>
<keyword evidence="3 6" id="KW-0460">Magnesium</keyword>
<comment type="cofactor">
    <cofactor evidence="6">
        <name>Mg(2+)</name>
        <dbReference type="ChEBI" id="CHEBI:18420"/>
    </cofactor>
    <cofactor evidence="6">
        <name>Mn(2+)</name>
        <dbReference type="ChEBI" id="CHEBI:29035"/>
    </cofactor>
</comment>
<evidence type="ECO:0000313" key="10">
    <source>
        <dbReference type="EMBL" id="KAB1067611.1"/>
    </source>
</evidence>
<dbReference type="SUPFAM" id="SSF52518">
    <property type="entry name" value="Thiamin diphosphate-binding fold (THDP-binding)"/>
    <property type="match status" value="2"/>
</dbReference>
<dbReference type="NCBIfam" id="TIGR00173">
    <property type="entry name" value="menD"/>
    <property type="match status" value="1"/>
</dbReference>
<dbReference type="CDD" id="cd07037">
    <property type="entry name" value="TPP_PYR_MenD"/>
    <property type="match status" value="1"/>
</dbReference>
<dbReference type="CDD" id="cd02009">
    <property type="entry name" value="TPP_SHCHC_synthase"/>
    <property type="match status" value="1"/>
</dbReference>
<organism evidence="10 11">
    <name type="scientific">Pseudotamlana haliotis</name>
    <dbReference type="NCBI Taxonomy" id="2614804"/>
    <lineage>
        <taxon>Bacteria</taxon>
        <taxon>Pseudomonadati</taxon>
        <taxon>Bacteroidota</taxon>
        <taxon>Flavobacteriia</taxon>
        <taxon>Flavobacteriales</taxon>
        <taxon>Flavobacteriaceae</taxon>
        <taxon>Pseudotamlana</taxon>
    </lineage>
</organism>
<dbReference type="GO" id="GO:0000287">
    <property type="term" value="F:magnesium ion binding"/>
    <property type="evidence" value="ECO:0007669"/>
    <property type="project" value="UniProtKB-UniRule"/>
</dbReference>
<dbReference type="InterPro" id="IPR004433">
    <property type="entry name" value="MenaQ_synth_MenD"/>
</dbReference>
<keyword evidence="1 6" id="KW-0808">Transferase</keyword>
<keyword evidence="11" id="KW-1185">Reference proteome</keyword>
<evidence type="ECO:0000313" key="11">
    <source>
        <dbReference type="Proteomes" id="UP000441333"/>
    </source>
</evidence>
<keyword evidence="6" id="KW-0474">Menaquinone biosynthesis</keyword>
<keyword evidence="5 6" id="KW-0464">Manganese</keyword>
<evidence type="ECO:0000256" key="4">
    <source>
        <dbReference type="ARBA" id="ARBA00023052"/>
    </source>
</evidence>
<dbReference type="EMBL" id="WAAT01000045">
    <property type="protein sequence ID" value="KAB1067611.1"/>
    <property type="molecule type" value="Genomic_DNA"/>
</dbReference>
<proteinExistence type="inferred from homology"/>
<accession>A0A6N6MBN1</accession>
<dbReference type="InterPro" id="IPR012001">
    <property type="entry name" value="Thiamin_PyroP_enz_TPP-bd_dom"/>
</dbReference>
<dbReference type="GO" id="GO:0070204">
    <property type="term" value="F:2-succinyl-5-enolpyruvyl-6-hydroxy-3-cyclohexene-1-carboxylic-acid synthase activity"/>
    <property type="evidence" value="ECO:0007669"/>
    <property type="project" value="UniProtKB-UniRule"/>
</dbReference>
<dbReference type="Gene3D" id="3.40.50.970">
    <property type="match status" value="2"/>
</dbReference>
<dbReference type="UniPathway" id="UPA01057">
    <property type="reaction ID" value="UER00164"/>
</dbReference>
<dbReference type="Pfam" id="PF16582">
    <property type="entry name" value="TPP_enzyme_M_2"/>
    <property type="match status" value="1"/>
</dbReference>
<dbReference type="GO" id="GO:0009234">
    <property type="term" value="P:menaquinone biosynthetic process"/>
    <property type="evidence" value="ECO:0007669"/>
    <property type="project" value="UniProtKB-UniRule"/>
</dbReference>
<comment type="pathway">
    <text evidence="6">Quinol/quinone metabolism; 1,4-dihydroxy-2-naphthoate biosynthesis; 1,4-dihydroxy-2-naphthoate from chorismate: step 2/7.</text>
</comment>
<keyword evidence="4 6" id="KW-0786">Thiamine pyrophosphate</keyword>
<dbReference type="PIRSF" id="PIRSF004983">
    <property type="entry name" value="MenD"/>
    <property type="match status" value="1"/>
</dbReference>
<dbReference type="GO" id="GO:0030976">
    <property type="term" value="F:thiamine pyrophosphate binding"/>
    <property type="evidence" value="ECO:0007669"/>
    <property type="project" value="UniProtKB-UniRule"/>
</dbReference>
<evidence type="ECO:0000256" key="6">
    <source>
        <dbReference type="HAMAP-Rule" id="MF_01659"/>
    </source>
</evidence>
<feature type="domain" description="Thiamine pyrophosphate enzyme N-terminal TPP-binding" evidence="8">
    <location>
        <begin position="8"/>
        <end position="116"/>
    </location>
</feature>
<dbReference type="RefSeq" id="WP_150939379.1">
    <property type="nucleotide sequence ID" value="NZ_WAAT01000045.1"/>
</dbReference>
<dbReference type="AlphaFoldDB" id="A0A6N6MBN1"/>
<evidence type="ECO:0000256" key="3">
    <source>
        <dbReference type="ARBA" id="ARBA00022842"/>
    </source>
</evidence>
<comment type="cofactor">
    <cofactor evidence="6">
        <name>thiamine diphosphate</name>
        <dbReference type="ChEBI" id="CHEBI:58937"/>
    </cofactor>
    <text evidence="6">Binds 1 thiamine pyrophosphate per subunit.</text>
</comment>
<evidence type="ECO:0000259" key="9">
    <source>
        <dbReference type="Pfam" id="PF16582"/>
    </source>
</evidence>
<comment type="similarity">
    <text evidence="6">Belongs to the TPP enzyme family. MenD subfamily.</text>
</comment>
<dbReference type="Gene3D" id="3.40.50.1220">
    <property type="entry name" value="TPP-binding domain"/>
    <property type="match status" value="1"/>
</dbReference>
<protein>
    <recommendedName>
        <fullName evidence="6">2-succinyl-5-enolpyruvyl-6-hydroxy-3-cyclohexene-1-carboxylate synthase</fullName>
        <shortName evidence="6">SEPHCHC synthase</shortName>
        <ecNumber evidence="6">2.2.1.9</ecNumber>
    </recommendedName>
    <alternativeName>
        <fullName evidence="6">Menaquinone biosynthesis protein MenD</fullName>
    </alternativeName>
</protein>
<dbReference type="PANTHER" id="PTHR42916:SF1">
    <property type="entry name" value="PROTEIN PHYLLO, CHLOROPLASTIC"/>
    <property type="match status" value="1"/>
</dbReference>
<dbReference type="GO" id="GO:0030145">
    <property type="term" value="F:manganese ion binding"/>
    <property type="evidence" value="ECO:0007669"/>
    <property type="project" value="UniProtKB-UniRule"/>
</dbReference>
<reference evidence="10 11" key="1">
    <citation type="submission" date="2019-09" db="EMBL/GenBank/DDBJ databases">
        <authorList>
            <person name="Cao W.R."/>
        </authorList>
    </citation>
    <scope>NUCLEOTIDE SEQUENCE [LARGE SCALE GENOMIC DNA]</scope>
    <source>
        <strain evidence="10 11">B1N29</strain>
    </source>
</reference>
<evidence type="ECO:0000256" key="1">
    <source>
        <dbReference type="ARBA" id="ARBA00022679"/>
    </source>
</evidence>
<comment type="function">
    <text evidence="6">Catalyzes the thiamine diphosphate-dependent decarboxylation of 2-oxoglutarate and the subsequent addition of the resulting succinic semialdehyde-thiamine pyrophosphate anion to isochorismate to yield 2-succinyl-5-enolpyruvyl-6-hydroxy-3-cyclohexene-1-carboxylate (SEPHCHC).</text>
</comment>
<dbReference type="Pfam" id="PF02775">
    <property type="entry name" value="TPP_enzyme_C"/>
    <property type="match status" value="1"/>
</dbReference>
<sequence length="598" mass="67654">MTYPKTALAQTVVELCKSKGVKHIVISPGSRNAPLTIGFTNDPFFKCYSIVDERCAGFFALGIAQQLQEPTAVVCTSGSALLNYYPAVSEAFYSNIPLVVLSADRPKNLINIGDGQTITQANVFDNHSLFSTDLKLDLKDEKHIHSNESVPVMVKVEDRFERLLGLQKNIQTNNEEEINMAINMALMKKGPVHINIPFDEPLYEVVDKLSVSPKTVEVVAKKHDIEDYVLQSCLEEWDTSPKKMILVGTNMPNKIEKKWLDEIAEDDSIIVLTESTSNIHHKGFFPSIDQLIDSLTDEEKEELRPDILVTFGGLIVSKKVKQFLRNYQPKHHWHIDRKQANDTFFCLDNHIETTPNHFFESFLPKILHFVKSHYKTHWLEVKGKRLKKHKEYIVNAPYSDLKVFSKVLKAIPDDSILQVGNSSAIRYTQLFKVNKTLEVYCNRGTSGIDGCTSTALGCAVARVDKPTVLLTGDLSFLYDSNALWNNHIPINFRIIIVNNEGGGIFRILPGHKNTENFDTYFETNHRHTAEHLCKMYGLGYEAVSDEDKLNAALPGFFTESTQPKVLEIFTPKKINDEVLLGYFENLKETPNKNTASDD</sequence>